<keyword evidence="1" id="KW-1133">Transmembrane helix</keyword>
<evidence type="ECO:0008006" key="4">
    <source>
        <dbReference type="Google" id="ProtNLM"/>
    </source>
</evidence>
<dbReference type="OrthoDB" id="7264282at2"/>
<feature type="transmembrane region" description="Helical" evidence="1">
    <location>
        <begin position="97"/>
        <end position="115"/>
    </location>
</feature>
<keyword evidence="3" id="KW-1185">Reference proteome</keyword>
<evidence type="ECO:0000256" key="1">
    <source>
        <dbReference type="SAM" id="Phobius"/>
    </source>
</evidence>
<keyword evidence="1" id="KW-0812">Transmembrane</keyword>
<gene>
    <name evidence="2" type="ORF">PAA8504_01262</name>
</gene>
<dbReference type="RefSeq" id="WP_108893282.1">
    <property type="nucleotide sequence ID" value="NZ_ONZF01000002.1"/>
</dbReference>
<feature type="transmembrane region" description="Helical" evidence="1">
    <location>
        <begin position="15"/>
        <end position="40"/>
    </location>
</feature>
<name>A0A2R8BTH2_9RHOB</name>
<accession>A0A2R8BTH2</accession>
<feature type="transmembrane region" description="Helical" evidence="1">
    <location>
        <begin position="52"/>
        <end position="73"/>
    </location>
</feature>
<proteinExistence type="predicted"/>
<sequence>MAGHMKTDLPAHRNIFRMIAAPTVWAIHFLLVYCTAALWCARDWGSIGALQAVIFGYTAVCLILVGILGWQMWRQWDYFDDNDYIHDQSTDEHRREFLGHAGFMLACLSFVAIIFDTMPAIFAATCQ</sequence>
<protein>
    <recommendedName>
        <fullName evidence="4">Transmembrane protein</fullName>
    </recommendedName>
</protein>
<organism evidence="2 3">
    <name type="scientific">Palleronia abyssalis</name>
    <dbReference type="NCBI Taxonomy" id="1501240"/>
    <lineage>
        <taxon>Bacteria</taxon>
        <taxon>Pseudomonadati</taxon>
        <taxon>Pseudomonadota</taxon>
        <taxon>Alphaproteobacteria</taxon>
        <taxon>Rhodobacterales</taxon>
        <taxon>Roseobacteraceae</taxon>
        <taxon>Palleronia</taxon>
    </lineage>
</organism>
<evidence type="ECO:0000313" key="3">
    <source>
        <dbReference type="Proteomes" id="UP000244912"/>
    </source>
</evidence>
<dbReference type="EMBL" id="ONZF01000002">
    <property type="protein sequence ID" value="SPJ23451.1"/>
    <property type="molecule type" value="Genomic_DNA"/>
</dbReference>
<dbReference type="Proteomes" id="UP000244912">
    <property type="component" value="Unassembled WGS sequence"/>
</dbReference>
<evidence type="ECO:0000313" key="2">
    <source>
        <dbReference type="EMBL" id="SPJ23451.1"/>
    </source>
</evidence>
<dbReference type="AlphaFoldDB" id="A0A2R8BTH2"/>
<keyword evidence="1" id="KW-0472">Membrane</keyword>
<reference evidence="3" key="1">
    <citation type="submission" date="2018-03" db="EMBL/GenBank/DDBJ databases">
        <authorList>
            <person name="Rodrigo-Torres L."/>
            <person name="Arahal R. D."/>
            <person name="Lucena T."/>
        </authorList>
    </citation>
    <scope>NUCLEOTIDE SEQUENCE [LARGE SCALE GENOMIC DNA]</scope>
    <source>
        <strain evidence="3">CECT 8504</strain>
    </source>
</reference>